<dbReference type="GO" id="GO:0003700">
    <property type="term" value="F:DNA-binding transcription factor activity"/>
    <property type="evidence" value="ECO:0007669"/>
    <property type="project" value="InterPro"/>
</dbReference>
<proteinExistence type="inferred from homology"/>
<comment type="caution">
    <text evidence="6">The sequence shown here is derived from an EMBL/GenBank/DDBJ whole genome shotgun (WGS) entry which is preliminary data.</text>
</comment>
<protein>
    <submittedName>
        <fullName evidence="6">Sugar-binding transcriptional regulator</fullName>
    </submittedName>
</protein>
<dbReference type="InterPro" id="IPR001387">
    <property type="entry name" value="Cro/C1-type_HTH"/>
</dbReference>
<accession>A0A4R5U3G4</accession>
<dbReference type="Gene3D" id="1.10.10.60">
    <property type="entry name" value="Homeodomain-like"/>
    <property type="match status" value="1"/>
</dbReference>
<dbReference type="GO" id="GO:0030246">
    <property type="term" value="F:carbohydrate binding"/>
    <property type="evidence" value="ECO:0007669"/>
    <property type="project" value="InterPro"/>
</dbReference>
<dbReference type="PANTHER" id="PTHR34294">
    <property type="entry name" value="TRANSCRIPTIONAL REGULATOR-RELATED"/>
    <property type="match status" value="1"/>
</dbReference>
<keyword evidence="4" id="KW-0804">Transcription</keyword>
<dbReference type="Pfam" id="PF04198">
    <property type="entry name" value="Sugar-bind"/>
    <property type="match status" value="1"/>
</dbReference>
<evidence type="ECO:0000256" key="3">
    <source>
        <dbReference type="ARBA" id="ARBA00023125"/>
    </source>
</evidence>
<comment type="similarity">
    <text evidence="1">Belongs to the SorC transcriptional regulatory family.</text>
</comment>
<keyword evidence="2" id="KW-0805">Transcription regulation</keyword>
<evidence type="ECO:0000256" key="4">
    <source>
        <dbReference type="ARBA" id="ARBA00023163"/>
    </source>
</evidence>
<keyword evidence="3" id="KW-0238">DNA-binding</keyword>
<reference evidence="6 7" key="1">
    <citation type="submission" date="2019-03" db="EMBL/GenBank/DDBJ databases">
        <title>Arthrobacter sp. nov., an bacterium isolated from biocrust in Mu Us Desert.</title>
        <authorList>
            <person name="Lixiong L."/>
        </authorList>
    </citation>
    <scope>NUCLEOTIDE SEQUENCE [LARGE SCALE GENOMIC DNA]</scope>
    <source>
        <strain evidence="6 7">SLN-3</strain>
    </source>
</reference>
<dbReference type="EMBL" id="SMTK01000001">
    <property type="protein sequence ID" value="TDK28239.1"/>
    <property type="molecule type" value="Genomic_DNA"/>
</dbReference>
<evidence type="ECO:0000313" key="6">
    <source>
        <dbReference type="EMBL" id="TDK28239.1"/>
    </source>
</evidence>
<dbReference type="PROSITE" id="PS50943">
    <property type="entry name" value="HTH_CROC1"/>
    <property type="match status" value="1"/>
</dbReference>
<dbReference type="AlphaFoldDB" id="A0A4R5U3G4"/>
<dbReference type="PANTHER" id="PTHR34294:SF1">
    <property type="entry name" value="TRANSCRIPTIONAL REGULATOR LSRR"/>
    <property type="match status" value="1"/>
</dbReference>
<evidence type="ECO:0000313" key="7">
    <source>
        <dbReference type="Proteomes" id="UP000295411"/>
    </source>
</evidence>
<feature type="domain" description="HTH cro/C1-type" evidence="5">
    <location>
        <begin position="30"/>
        <end position="63"/>
    </location>
</feature>
<dbReference type="SUPFAM" id="SSF100950">
    <property type="entry name" value="NagB/RpiA/CoA transferase-like"/>
    <property type="match status" value="1"/>
</dbReference>
<dbReference type="InterPro" id="IPR007630">
    <property type="entry name" value="RNA_pol_sigma70_r4"/>
</dbReference>
<dbReference type="Pfam" id="PF04545">
    <property type="entry name" value="Sigma70_r4"/>
    <property type="match status" value="1"/>
</dbReference>
<dbReference type="GO" id="GO:0006352">
    <property type="term" value="P:DNA-templated transcription initiation"/>
    <property type="evidence" value="ECO:0007669"/>
    <property type="project" value="InterPro"/>
</dbReference>
<dbReference type="InterPro" id="IPR051054">
    <property type="entry name" value="SorC_transcr_regulators"/>
</dbReference>
<dbReference type="Proteomes" id="UP000295411">
    <property type="component" value="Unassembled WGS sequence"/>
</dbReference>
<sequence length="356" mass="38183">MSFLACRPTEGHALVSRNKILSSEQLGLVVKAARMYHEQKLSQAEIAERLHVSQSRVSRWLSDAIRQGIVRTIVIAPPGTESDLEEAVAAKFDLQTVVIADPGTDDEASVIRALGTAAAGYLEVTLTGANRVGLSSWSSTLLATVDAMAPRNTQSAEIVVQVIGGVGNPTAQVRATHLADRLASVTKTTPRFLPAPGIVSSQEGRDALLADPFVAEVAAEWDRLDTLLVGIGSIEPSPLLRDSGNSLGEADLSNLARAGAVGDVCLRFFDERGVLIQSDLNDRVLGISPEQILSIDRRIGVAGGSRKYTAIKAAVEGNWVNVLITDKKTALKLESEKAPTRRFTEEHHEQRTVFLP</sequence>
<organism evidence="6 7">
    <name type="scientific">Arthrobacter crusticola</name>
    <dbReference type="NCBI Taxonomy" id="2547960"/>
    <lineage>
        <taxon>Bacteria</taxon>
        <taxon>Bacillati</taxon>
        <taxon>Actinomycetota</taxon>
        <taxon>Actinomycetes</taxon>
        <taxon>Micrococcales</taxon>
        <taxon>Micrococcaceae</taxon>
        <taxon>Arthrobacter</taxon>
    </lineage>
</organism>
<keyword evidence="7" id="KW-1185">Reference proteome</keyword>
<dbReference type="InterPro" id="IPR037171">
    <property type="entry name" value="NagB/RpiA_transferase-like"/>
</dbReference>
<evidence type="ECO:0000256" key="2">
    <source>
        <dbReference type="ARBA" id="ARBA00023015"/>
    </source>
</evidence>
<dbReference type="Gene3D" id="3.40.50.1360">
    <property type="match status" value="1"/>
</dbReference>
<dbReference type="GO" id="GO:0003677">
    <property type="term" value="F:DNA binding"/>
    <property type="evidence" value="ECO:0007669"/>
    <property type="project" value="UniProtKB-KW"/>
</dbReference>
<dbReference type="OrthoDB" id="186585at2"/>
<gene>
    <name evidence="6" type="ORF">E2F48_03945</name>
</gene>
<evidence type="ECO:0000259" key="5">
    <source>
        <dbReference type="PROSITE" id="PS50943"/>
    </source>
</evidence>
<dbReference type="InterPro" id="IPR007324">
    <property type="entry name" value="Sugar-bd_dom_put"/>
</dbReference>
<evidence type="ECO:0000256" key="1">
    <source>
        <dbReference type="ARBA" id="ARBA00010466"/>
    </source>
</evidence>
<name>A0A4R5U3G4_9MICC</name>